<reference evidence="10 11" key="1">
    <citation type="journal article" date="2024" name="Insects">
        <title>An Improved Chromosome-Level Genome Assembly of the Firefly Pyrocoelia pectoralis.</title>
        <authorList>
            <person name="Fu X."/>
            <person name="Meyer-Rochow V.B."/>
            <person name="Ballantyne L."/>
            <person name="Zhu X."/>
        </authorList>
    </citation>
    <scope>NUCLEOTIDE SEQUENCE [LARGE SCALE GENOMIC DNA]</scope>
    <source>
        <strain evidence="10">XCY_ONT2</strain>
    </source>
</reference>
<feature type="compositionally biased region" description="Acidic residues" evidence="8">
    <location>
        <begin position="308"/>
        <end position="317"/>
    </location>
</feature>
<dbReference type="PANTHER" id="PTHR21212">
    <property type="entry name" value="BERNARDINELLI-SEIP CONGENITAL LIPODYSTROPHY 2 HOMOLOG BSCL2 PROTEIN"/>
    <property type="match status" value="1"/>
</dbReference>
<dbReference type="PANTHER" id="PTHR21212:SF0">
    <property type="entry name" value="SEIPIN"/>
    <property type="match status" value="1"/>
</dbReference>
<dbReference type="GO" id="GO:0140042">
    <property type="term" value="P:lipid droplet formation"/>
    <property type="evidence" value="ECO:0007669"/>
    <property type="project" value="UniProtKB-ARBA"/>
</dbReference>
<evidence type="ECO:0000256" key="2">
    <source>
        <dbReference type="ARBA" id="ARBA00022064"/>
    </source>
</evidence>
<comment type="subcellular location">
    <subcellularLocation>
        <location evidence="1">Endoplasmic reticulum membrane</location>
        <topology evidence="1">Multi-pass membrane protein</topology>
    </subcellularLocation>
</comment>
<evidence type="ECO:0000256" key="4">
    <source>
        <dbReference type="ARBA" id="ARBA00022824"/>
    </source>
</evidence>
<dbReference type="InterPro" id="IPR009617">
    <property type="entry name" value="Seipin"/>
</dbReference>
<organism evidence="10 11">
    <name type="scientific">Pyrocoelia pectoralis</name>
    <dbReference type="NCBI Taxonomy" id="417401"/>
    <lineage>
        <taxon>Eukaryota</taxon>
        <taxon>Metazoa</taxon>
        <taxon>Ecdysozoa</taxon>
        <taxon>Arthropoda</taxon>
        <taxon>Hexapoda</taxon>
        <taxon>Insecta</taxon>
        <taxon>Pterygota</taxon>
        <taxon>Neoptera</taxon>
        <taxon>Endopterygota</taxon>
        <taxon>Coleoptera</taxon>
        <taxon>Polyphaga</taxon>
        <taxon>Elateriformia</taxon>
        <taxon>Elateroidea</taxon>
        <taxon>Lampyridae</taxon>
        <taxon>Lampyrinae</taxon>
        <taxon>Pyrocoelia</taxon>
    </lineage>
</organism>
<keyword evidence="5 9" id="KW-1133">Transmembrane helix</keyword>
<proteinExistence type="predicted"/>
<evidence type="ECO:0000313" key="10">
    <source>
        <dbReference type="EMBL" id="KAK5639795.1"/>
    </source>
</evidence>
<protein>
    <recommendedName>
        <fullName evidence="2">Seipin</fullName>
    </recommendedName>
</protein>
<comment type="caution">
    <text evidence="10">The sequence shown here is derived from an EMBL/GenBank/DDBJ whole genome shotgun (WGS) entry which is preliminary data.</text>
</comment>
<feature type="region of interest" description="Disordered" evidence="8">
    <location>
        <begin position="308"/>
        <end position="328"/>
    </location>
</feature>
<name>A0AAN7UZ18_9COLE</name>
<dbReference type="AlphaFoldDB" id="A0AAN7UZ18"/>
<keyword evidence="7 9" id="KW-0472">Membrane</keyword>
<evidence type="ECO:0000256" key="8">
    <source>
        <dbReference type="SAM" id="MobiDB-lite"/>
    </source>
</evidence>
<dbReference type="EMBL" id="JAVRBK010000008">
    <property type="protein sequence ID" value="KAK5639795.1"/>
    <property type="molecule type" value="Genomic_DNA"/>
</dbReference>
<evidence type="ECO:0000313" key="11">
    <source>
        <dbReference type="Proteomes" id="UP001329430"/>
    </source>
</evidence>
<dbReference type="Pfam" id="PF06775">
    <property type="entry name" value="Seipin"/>
    <property type="match status" value="1"/>
</dbReference>
<dbReference type="GO" id="GO:0006629">
    <property type="term" value="P:lipid metabolic process"/>
    <property type="evidence" value="ECO:0007669"/>
    <property type="project" value="UniProtKB-KW"/>
</dbReference>
<sequence length="348" mass="40946">MVVRRFLWGLWFALRHPRAFYRTKISGPLVKFVYDTVQVYKLRTKKGINSLREILLRGTIVAAATSVLVWLSIFMYMAFYYMYVPTISHERPVFLQFKPCQNEKGICSFPSAHIQLTKRQQLLMYGQPYKIHLEMEMPESETNRELGMFMVCADFRGQDGSLVTSSCRSTMLHYRSTVIDILYKLIFIPFYILGTVEEKQRIQVELFAEYEDRETAPVTDVYLEIQTKYIQLYSAKFFINAQFSGLRYFMFHWPFVSATIGITSNLFFIAVVCMITWYQLIQSEDYRSYASGIEENRRMEYLKGNIEDDSSSFEEDTSFLQEGGGSNERDYLEERKILDDIKPVNLEQ</sequence>
<accession>A0AAN7UZ18</accession>
<keyword evidence="3 9" id="KW-0812">Transmembrane</keyword>
<evidence type="ECO:0000256" key="5">
    <source>
        <dbReference type="ARBA" id="ARBA00022989"/>
    </source>
</evidence>
<evidence type="ECO:0000256" key="6">
    <source>
        <dbReference type="ARBA" id="ARBA00023098"/>
    </source>
</evidence>
<keyword evidence="6" id="KW-0443">Lipid metabolism</keyword>
<dbReference type="GO" id="GO:0005789">
    <property type="term" value="C:endoplasmic reticulum membrane"/>
    <property type="evidence" value="ECO:0007669"/>
    <property type="project" value="UniProtKB-SubCell"/>
</dbReference>
<evidence type="ECO:0000256" key="9">
    <source>
        <dbReference type="SAM" id="Phobius"/>
    </source>
</evidence>
<feature type="transmembrane region" description="Helical" evidence="9">
    <location>
        <begin position="60"/>
        <end position="83"/>
    </location>
</feature>
<dbReference type="CDD" id="cd23995">
    <property type="entry name" value="Seipin_BSCL2_like"/>
    <property type="match status" value="1"/>
</dbReference>
<keyword evidence="4" id="KW-0256">Endoplasmic reticulum</keyword>
<evidence type="ECO:0000256" key="3">
    <source>
        <dbReference type="ARBA" id="ARBA00022692"/>
    </source>
</evidence>
<evidence type="ECO:0000256" key="7">
    <source>
        <dbReference type="ARBA" id="ARBA00023136"/>
    </source>
</evidence>
<feature type="transmembrane region" description="Helical" evidence="9">
    <location>
        <begin position="255"/>
        <end position="278"/>
    </location>
</feature>
<evidence type="ECO:0000256" key="1">
    <source>
        <dbReference type="ARBA" id="ARBA00004477"/>
    </source>
</evidence>
<gene>
    <name evidence="10" type="ORF">RI129_010606</name>
</gene>
<dbReference type="Proteomes" id="UP001329430">
    <property type="component" value="Chromosome 8"/>
</dbReference>
<keyword evidence="11" id="KW-1185">Reference proteome</keyword>